<proteinExistence type="predicted"/>
<evidence type="ECO:0000313" key="1">
    <source>
        <dbReference type="EMBL" id="GAH13358.1"/>
    </source>
</evidence>
<reference evidence="1" key="1">
    <citation type="journal article" date="2014" name="Front. Microbiol.">
        <title>High frequency of phylogenetically diverse reductive dehalogenase-homologous genes in deep subseafloor sedimentary metagenomes.</title>
        <authorList>
            <person name="Kawai M."/>
            <person name="Futagami T."/>
            <person name="Toyoda A."/>
            <person name="Takaki Y."/>
            <person name="Nishi S."/>
            <person name="Hori S."/>
            <person name="Arai W."/>
            <person name="Tsubouchi T."/>
            <person name="Morono Y."/>
            <person name="Uchiyama I."/>
            <person name="Ito T."/>
            <person name="Fujiyama A."/>
            <person name="Inagaki F."/>
            <person name="Takami H."/>
        </authorList>
    </citation>
    <scope>NUCLEOTIDE SEQUENCE</scope>
    <source>
        <strain evidence="1">Expedition CK06-06</strain>
    </source>
</reference>
<dbReference type="AlphaFoldDB" id="X1EXL7"/>
<protein>
    <submittedName>
        <fullName evidence="1">Uncharacterized protein</fullName>
    </submittedName>
</protein>
<gene>
    <name evidence="1" type="ORF">S01H4_63294</name>
</gene>
<organism evidence="1">
    <name type="scientific">marine sediment metagenome</name>
    <dbReference type="NCBI Taxonomy" id="412755"/>
    <lineage>
        <taxon>unclassified sequences</taxon>
        <taxon>metagenomes</taxon>
        <taxon>ecological metagenomes</taxon>
    </lineage>
</organism>
<dbReference type="EMBL" id="BART01038023">
    <property type="protein sequence ID" value="GAH13358.1"/>
    <property type="molecule type" value="Genomic_DNA"/>
</dbReference>
<name>X1EXL7_9ZZZZ</name>
<accession>X1EXL7</accession>
<sequence length="50" mass="5752">MFADLVIKNGKIISMDKKEEASWDNEKIASNDEEISYEDLWEVGIFVLTS</sequence>
<feature type="non-terminal residue" evidence="1">
    <location>
        <position position="50"/>
    </location>
</feature>
<comment type="caution">
    <text evidence="1">The sequence shown here is derived from an EMBL/GenBank/DDBJ whole genome shotgun (WGS) entry which is preliminary data.</text>
</comment>